<comment type="function">
    <text evidence="7">Participates in both transcription termination and antitermination.</text>
</comment>
<keyword evidence="2 7" id="KW-0963">Cytoplasm</keyword>
<dbReference type="EMBL" id="PIPM01000008">
    <property type="protein sequence ID" value="RUO31400.1"/>
    <property type="molecule type" value="Genomic_DNA"/>
</dbReference>
<dbReference type="GO" id="GO:0031564">
    <property type="term" value="P:transcription antitermination"/>
    <property type="evidence" value="ECO:0007669"/>
    <property type="project" value="UniProtKB-UniRule"/>
</dbReference>
<dbReference type="Gene3D" id="1.10.150.20">
    <property type="entry name" value="5' to 3' exonuclease, C-terminal subdomain"/>
    <property type="match status" value="2"/>
</dbReference>
<dbReference type="Gene3D" id="3.30.300.20">
    <property type="match status" value="2"/>
</dbReference>
<evidence type="ECO:0000256" key="5">
    <source>
        <dbReference type="ARBA" id="ARBA00023015"/>
    </source>
</evidence>
<protein>
    <recommendedName>
        <fullName evidence="7">Transcription termination/antitermination protein NusA</fullName>
    </recommendedName>
</protein>
<dbReference type="PANTHER" id="PTHR22648">
    <property type="entry name" value="TRANSCRIPTION TERMINATION FACTOR NUSA"/>
    <property type="match status" value="1"/>
</dbReference>
<evidence type="ECO:0000259" key="8">
    <source>
        <dbReference type="PROSITE" id="PS50126"/>
    </source>
</evidence>
<sequence length="499" mass="55384">MSKEILLVAEAVSNEKAVPREKIFEALEIAIATATRKKYDGDIDVRVAINRSTGGFDTFRRWRVVEDPDGGLENPYAEISLSAAQIDDPEIKVGDYIEEQIESIQFDRITTQTAKQVIVQKVREAERAQVVEQYEDQVGTLISGIVKKATRDNIILDLGNNAEAVIFRDEMLPRESVRPGDRVRGLLFAVRPEARGAQLFVSRTHPDFLIELFRIEVPEIGEEMIEVKGAARDPGSRAKIAVKSNDRRIDPVGACVGMRGARVQAVSGELGGERVDIVLWDDNPAQFVINAMAPAEVVSIVMDEETRTMDIAVEEGNLAQAIGRNGQNVRLASQLTGWELNVMTVEAFNERNEAESERLLQLFTEGLEIDEDFATVLIDEGFSSLEEIAYVPVAELLSIDGMDEDIVEELRNRARDYLTTKALKTEESLEGAEPDSTLLDLEGMDRHLAYELAAMGVKTLEDLAEQGTDDLEGIESLTPEQAGELIMKARNICWFSDEA</sequence>
<dbReference type="GO" id="GO:0006353">
    <property type="term" value="P:DNA-templated transcription termination"/>
    <property type="evidence" value="ECO:0007669"/>
    <property type="project" value="UniProtKB-UniRule"/>
</dbReference>
<evidence type="ECO:0000256" key="2">
    <source>
        <dbReference type="ARBA" id="ARBA00022490"/>
    </source>
</evidence>
<dbReference type="CDD" id="cd04455">
    <property type="entry name" value="S1_NusA"/>
    <property type="match status" value="1"/>
</dbReference>
<dbReference type="InterPro" id="IPR009019">
    <property type="entry name" value="KH_sf_prok-type"/>
</dbReference>
<comment type="similarity">
    <text evidence="7">Belongs to the NusA family.</text>
</comment>
<evidence type="ECO:0000256" key="1">
    <source>
        <dbReference type="ARBA" id="ARBA00022472"/>
    </source>
</evidence>
<dbReference type="Pfam" id="PF08529">
    <property type="entry name" value="NusA_N"/>
    <property type="match status" value="1"/>
</dbReference>
<dbReference type="GO" id="GO:0000166">
    <property type="term" value="F:nucleotide binding"/>
    <property type="evidence" value="ECO:0007669"/>
    <property type="project" value="InterPro"/>
</dbReference>
<evidence type="ECO:0000313" key="10">
    <source>
        <dbReference type="Proteomes" id="UP000288405"/>
    </source>
</evidence>
<dbReference type="SUPFAM" id="SSF69705">
    <property type="entry name" value="Transcription factor NusA, N-terminal domain"/>
    <property type="match status" value="1"/>
</dbReference>
<dbReference type="HAMAP" id="MF_00945_B">
    <property type="entry name" value="NusA_B"/>
    <property type="match status" value="1"/>
</dbReference>
<dbReference type="Pfam" id="PF14520">
    <property type="entry name" value="HHH_5"/>
    <property type="match status" value="1"/>
</dbReference>
<dbReference type="SUPFAM" id="SSF50249">
    <property type="entry name" value="Nucleic acid-binding proteins"/>
    <property type="match status" value="1"/>
</dbReference>
<dbReference type="InterPro" id="IPR010995">
    <property type="entry name" value="DNA_repair_Rad51/TF_NusA_a-hlx"/>
</dbReference>
<name>A0A432WF00_9GAMM</name>
<comment type="caution">
    <text evidence="9">The sequence shown here is derived from an EMBL/GenBank/DDBJ whole genome shotgun (WGS) entry which is preliminary data.</text>
</comment>
<keyword evidence="1 7" id="KW-0806">Transcription termination</keyword>
<comment type="subunit">
    <text evidence="7">Monomer. Binds directly to the core enzyme of the DNA-dependent RNA polymerase and to nascent RNA.</text>
</comment>
<dbReference type="GO" id="GO:0005829">
    <property type="term" value="C:cytosol"/>
    <property type="evidence" value="ECO:0007669"/>
    <property type="project" value="TreeGrafter"/>
</dbReference>
<dbReference type="InterPro" id="IPR015946">
    <property type="entry name" value="KH_dom-like_a/b"/>
</dbReference>
<dbReference type="GO" id="GO:0003723">
    <property type="term" value="F:RNA binding"/>
    <property type="evidence" value="ECO:0007669"/>
    <property type="project" value="UniProtKB-UniRule"/>
</dbReference>
<dbReference type="InterPro" id="IPR010213">
    <property type="entry name" value="TF_NusA"/>
</dbReference>
<keyword evidence="10" id="KW-1185">Reference proteome</keyword>
<dbReference type="PANTHER" id="PTHR22648:SF0">
    <property type="entry name" value="TRANSCRIPTION TERMINATION_ANTITERMINATION PROTEIN NUSA"/>
    <property type="match status" value="1"/>
</dbReference>
<keyword evidence="6 7" id="KW-0804">Transcription</keyword>
<dbReference type="FunFam" id="1.10.150.20:FF:000015">
    <property type="entry name" value="Transcription termination/antitermination protein NusA"/>
    <property type="match status" value="1"/>
</dbReference>
<dbReference type="PROSITE" id="PS50126">
    <property type="entry name" value="S1"/>
    <property type="match status" value="1"/>
</dbReference>
<keyword evidence="3 7" id="KW-0889">Transcription antitermination</keyword>
<dbReference type="InterPro" id="IPR025249">
    <property type="entry name" value="TF_NusA_KH_1st"/>
</dbReference>
<dbReference type="Gene3D" id="2.40.50.140">
    <property type="entry name" value="Nucleic acid-binding proteins"/>
    <property type="match status" value="1"/>
</dbReference>
<evidence type="ECO:0000256" key="6">
    <source>
        <dbReference type="ARBA" id="ARBA00023163"/>
    </source>
</evidence>
<proteinExistence type="inferred from homology"/>
<dbReference type="NCBIfam" id="TIGR01954">
    <property type="entry name" value="nusA_Cterm_rpt"/>
    <property type="match status" value="2"/>
</dbReference>
<evidence type="ECO:0000313" key="9">
    <source>
        <dbReference type="EMBL" id="RUO31400.1"/>
    </source>
</evidence>
<dbReference type="InterPro" id="IPR013735">
    <property type="entry name" value="TF_NusA_N"/>
</dbReference>
<evidence type="ECO:0000256" key="4">
    <source>
        <dbReference type="ARBA" id="ARBA00022884"/>
    </source>
</evidence>
<dbReference type="NCBIfam" id="TIGR01953">
    <property type="entry name" value="NusA"/>
    <property type="match status" value="1"/>
</dbReference>
<dbReference type="FunFam" id="3.30.1480.10:FF:000001">
    <property type="entry name" value="Transcription termination/antitermination protein NusA"/>
    <property type="match status" value="1"/>
</dbReference>
<organism evidence="9 10">
    <name type="scientific">Aliidiomarina sanyensis</name>
    <dbReference type="NCBI Taxonomy" id="1249555"/>
    <lineage>
        <taxon>Bacteria</taxon>
        <taxon>Pseudomonadati</taxon>
        <taxon>Pseudomonadota</taxon>
        <taxon>Gammaproteobacteria</taxon>
        <taxon>Alteromonadales</taxon>
        <taxon>Idiomarinaceae</taxon>
        <taxon>Aliidiomarina</taxon>
    </lineage>
</organism>
<dbReference type="FunFam" id="3.30.300.20:FF:000002">
    <property type="entry name" value="Transcription termination/antitermination protein NusA"/>
    <property type="match status" value="1"/>
</dbReference>
<dbReference type="Proteomes" id="UP000288405">
    <property type="component" value="Unassembled WGS sequence"/>
</dbReference>
<keyword evidence="5 7" id="KW-0805">Transcription regulation</keyword>
<dbReference type="AlphaFoldDB" id="A0A432WF00"/>
<dbReference type="FunFam" id="3.30.300.20:FF:000005">
    <property type="entry name" value="Transcription termination/antitermination protein NusA"/>
    <property type="match status" value="1"/>
</dbReference>
<dbReference type="CDD" id="cd22529">
    <property type="entry name" value="KH-II_NusA_rpt2"/>
    <property type="match status" value="1"/>
</dbReference>
<dbReference type="SMART" id="SM00316">
    <property type="entry name" value="S1"/>
    <property type="match status" value="1"/>
</dbReference>
<gene>
    <name evidence="7 9" type="primary">nusA</name>
    <name evidence="9" type="ORF">CWE11_08670</name>
</gene>
<dbReference type="OrthoDB" id="9807233at2"/>
<dbReference type="SUPFAM" id="SSF47794">
    <property type="entry name" value="Rad51 N-terminal domain-like"/>
    <property type="match status" value="2"/>
</dbReference>
<dbReference type="InterPro" id="IPR003029">
    <property type="entry name" value="S1_domain"/>
</dbReference>
<dbReference type="FunFam" id="1.10.150.20:FF:000018">
    <property type="entry name" value="Transcription termination/antitermination protein NusA"/>
    <property type="match status" value="1"/>
</dbReference>
<dbReference type="InterPro" id="IPR058582">
    <property type="entry name" value="KH_NusA_2nd"/>
</dbReference>
<dbReference type="Pfam" id="PF26594">
    <property type="entry name" value="KH_NusA_2nd"/>
    <property type="match status" value="1"/>
</dbReference>
<dbReference type="InterPro" id="IPR030842">
    <property type="entry name" value="TF_NusA_bacterial"/>
</dbReference>
<feature type="domain" description="S1 motif" evidence="8">
    <location>
        <begin position="139"/>
        <end position="204"/>
    </location>
</feature>
<dbReference type="Gene3D" id="3.30.1480.10">
    <property type="entry name" value="NusA, N-terminal domain"/>
    <property type="match status" value="1"/>
</dbReference>
<evidence type="ECO:0000256" key="3">
    <source>
        <dbReference type="ARBA" id="ARBA00022814"/>
    </source>
</evidence>
<reference evidence="9 10" key="1">
    <citation type="journal article" date="2011" name="Front. Microbiol.">
        <title>Genomic signatures of strain selection and enhancement in Bacillus atrophaeus var. globigii, a historical biowarfare simulant.</title>
        <authorList>
            <person name="Gibbons H.S."/>
            <person name="Broomall S.M."/>
            <person name="McNew L.A."/>
            <person name="Daligault H."/>
            <person name="Chapman C."/>
            <person name="Bruce D."/>
            <person name="Karavis M."/>
            <person name="Krepps M."/>
            <person name="McGregor P.A."/>
            <person name="Hong C."/>
            <person name="Park K.H."/>
            <person name="Akmal A."/>
            <person name="Feldman A."/>
            <person name="Lin J.S."/>
            <person name="Chang W.E."/>
            <person name="Higgs B.W."/>
            <person name="Demirev P."/>
            <person name="Lindquist J."/>
            <person name="Liem A."/>
            <person name="Fochler E."/>
            <person name="Read T.D."/>
            <person name="Tapia R."/>
            <person name="Johnson S."/>
            <person name="Bishop-Lilly K.A."/>
            <person name="Detter C."/>
            <person name="Han C."/>
            <person name="Sozhamannan S."/>
            <person name="Rosenzweig C.N."/>
            <person name="Skowronski E.W."/>
        </authorList>
    </citation>
    <scope>NUCLEOTIDE SEQUENCE [LARGE SCALE GENOMIC DNA]</scope>
    <source>
        <strain evidence="9 10">GYP-17</strain>
    </source>
</reference>
<dbReference type="GO" id="GO:0003700">
    <property type="term" value="F:DNA-binding transcription factor activity"/>
    <property type="evidence" value="ECO:0007669"/>
    <property type="project" value="InterPro"/>
</dbReference>
<comment type="subcellular location">
    <subcellularLocation>
        <location evidence="7">Cytoplasm</location>
    </subcellularLocation>
</comment>
<dbReference type="InterPro" id="IPR012340">
    <property type="entry name" value="NA-bd_OB-fold"/>
</dbReference>
<accession>A0A432WF00</accession>
<dbReference type="CDD" id="cd02134">
    <property type="entry name" value="KH-II_NusA_rpt1"/>
    <property type="match status" value="1"/>
</dbReference>
<dbReference type="PROSITE" id="PS50084">
    <property type="entry name" value="KH_TYPE_1"/>
    <property type="match status" value="1"/>
</dbReference>
<dbReference type="InterPro" id="IPR036555">
    <property type="entry name" value="NusA_N_sf"/>
</dbReference>
<dbReference type="InterPro" id="IPR010214">
    <property type="entry name" value="Tscrpt_termin_fac_NusA_C_rpt"/>
</dbReference>
<dbReference type="RefSeq" id="WP_126777219.1">
    <property type="nucleotide sequence ID" value="NZ_PIPM01000008.1"/>
</dbReference>
<dbReference type="Pfam" id="PF13184">
    <property type="entry name" value="KH_NusA_1st"/>
    <property type="match status" value="1"/>
</dbReference>
<dbReference type="SUPFAM" id="SSF54814">
    <property type="entry name" value="Prokaryotic type KH domain (KH-domain type II)"/>
    <property type="match status" value="2"/>
</dbReference>
<evidence type="ECO:0000256" key="7">
    <source>
        <dbReference type="HAMAP-Rule" id="MF_00945"/>
    </source>
</evidence>
<keyword evidence="4 7" id="KW-0694">RNA-binding</keyword>